<sequence length="304" mass="34837">MNQSWREGNFDLKYFWAVFVAITALATSLMNALVVGAICKDPSRNLKTVPSNLLIASQAIADFFVGLIHDPLCSWWILTFSSTAAHVIEAVCSFFLVASVLHVVALSLDRYIAVWRPLSYPSVVTKKKVTIWCIVIWSYSCIYMAYRTVLRELNHPIVIINILSGTHTILPSFISVIFYIRIYFALRNNRKRACVLDDSGQIVANAYRRERNMTKAMMAVLGLFLLCITPWFLLYQVIGACPTCSEHTSVEMYLFAIFYYIFLLKSLLNPFLYAWRLPKFRSAFKIMLKTSRISRTDRIGTMTN</sequence>
<feature type="transmembrane region" description="Helical" evidence="10">
    <location>
        <begin position="129"/>
        <end position="146"/>
    </location>
</feature>
<comment type="similarity">
    <text evidence="9">Belongs to the G-protein coupled receptor 1 family.</text>
</comment>
<keyword evidence="5 9" id="KW-0297">G-protein coupled receptor</keyword>
<dbReference type="PANTHER" id="PTHR24247:SF278">
    <property type="entry name" value="HISTAMINE H2 RECEPTOR"/>
    <property type="match status" value="1"/>
</dbReference>
<keyword evidence="4 10" id="KW-1133">Transmembrane helix</keyword>
<name>A0ABN8PN87_9CNID</name>
<evidence type="ECO:0000256" key="1">
    <source>
        <dbReference type="ARBA" id="ARBA00004651"/>
    </source>
</evidence>
<feature type="transmembrane region" description="Helical" evidence="10">
    <location>
        <begin position="253"/>
        <end position="275"/>
    </location>
</feature>
<evidence type="ECO:0000256" key="10">
    <source>
        <dbReference type="SAM" id="Phobius"/>
    </source>
</evidence>
<evidence type="ECO:0000256" key="2">
    <source>
        <dbReference type="ARBA" id="ARBA00022475"/>
    </source>
</evidence>
<keyword evidence="13" id="KW-1185">Reference proteome</keyword>
<keyword evidence="2" id="KW-1003">Cell membrane</keyword>
<keyword evidence="7 9" id="KW-0675">Receptor</keyword>
<evidence type="ECO:0000313" key="12">
    <source>
        <dbReference type="EMBL" id="CAH3146146.1"/>
    </source>
</evidence>
<dbReference type="Pfam" id="PF00001">
    <property type="entry name" value="7tm_1"/>
    <property type="match status" value="1"/>
</dbReference>
<dbReference type="InterPro" id="IPR017452">
    <property type="entry name" value="GPCR_Rhodpsn_7TM"/>
</dbReference>
<evidence type="ECO:0000256" key="5">
    <source>
        <dbReference type="ARBA" id="ARBA00023040"/>
    </source>
</evidence>
<dbReference type="Proteomes" id="UP001159427">
    <property type="component" value="Unassembled WGS sequence"/>
</dbReference>
<reference evidence="12 13" key="1">
    <citation type="submission" date="2022-05" db="EMBL/GenBank/DDBJ databases">
        <authorList>
            <consortium name="Genoscope - CEA"/>
            <person name="William W."/>
        </authorList>
    </citation>
    <scope>NUCLEOTIDE SEQUENCE [LARGE SCALE GENOMIC DNA]</scope>
</reference>
<comment type="subcellular location">
    <subcellularLocation>
        <location evidence="1">Cell membrane</location>
        <topology evidence="1">Multi-pass membrane protein</topology>
    </subcellularLocation>
</comment>
<dbReference type="SUPFAM" id="SSF81321">
    <property type="entry name" value="Family A G protein-coupled receptor-like"/>
    <property type="match status" value="1"/>
</dbReference>
<feature type="domain" description="G-protein coupled receptors family 1 profile" evidence="11">
    <location>
        <begin position="30"/>
        <end position="273"/>
    </location>
</feature>
<evidence type="ECO:0000256" key="9">
    <source>
        <dbReference type="RuleBase" id="RU000688"/>
    </source>
</evidence>
<evidence type="ECO:0000313" key="13">
    <source>
        <dbReference type="Proteomes" id="UP001159427"/>
    </source>
</evidence>
<proteinExistence type="inferred from homology"/>
<accession>A0ABN8PN87</accession>
<feature type="transmembrane region" description="Helical" evidence="10">
    <location>
        <begin position="59"/>
        <end position="78"/>
    </location>
</feature>
<feature type="transmembrane region" description="Helical" evidence="10">
    <location>
        <begin position="14"/>
        <end position="38"/>
    </location>
</feature>
<evidence type="ECO:0000256" key="6">
    <source>
        <dbReference type="ARBA" id="ARBA00023136"/>
    </source>
</evidence>
<keyword evidence="3 9" id="KW-0812">Transmembrane</keyword>
<dbReference type="CDD" id="cd00637">
    <property type="entry name" value="7tm_classA_rhodopsin-like"/>
    <property type="match status" value="1"/>
</dbReference>
<keyword evidence="8 9" id="KW-0807">Transducer</keyword>
<evidence type="ECO:0000256" key="4">
    <source>
        <dbReference type="ARBA" id="ARBA00022989"/>
    </source>
</evidence>
<keyword evidence="6 10" id="KW-0472">Membrane</keyword>
<feature type="transmembrane region" description="Helical" evidence="10">
    <location>
        <begin position="158"/>
        <end position="182"/>
    </location>
</feature>
<evidence type="ECO:0000256" key="3">
    <source>
        <dbReference type="ARBA" id="ARBA00022692"/>
    </source>
</evidence>
<comment type="caution">
    <text evidence="12">The sequence shown here is derived from an EMBL/GenBank/DDBJ whole genome shotgun (WGS) entry which is preliminary data.</text>
</comment>
<gene>
    <name evidence="12" type="ORF">PEVE_00043847</name>
</gene>
<evidence type="ECO:0000256" key="8">
    <source>
        <dbReference type="ARBA" id="ARBA00023224"/>
    </source>
</evidence>
<evidence type="ECO:0000256" key="7">
    <source>
        <dbReference type="ARBA" id="ARBA00023170"/>
    </source>
</evidence>
<dbReference type="PROSITE" id="PS50262">
    <property type="entry name" value="G_PROTEIN_RECEP_F1_2"/>
    <property type="match status" value="1"/>
</dbReference>
<feature type="transmembrane region" description="Helical" evidence="10">
    <location>
        <begin position="216"/>
        <end position="233"/>
    </location>
</feature>
<dbReference type="PRINTS" id="PR00237">
    <property type="entry name" value="GPCRRHODOPSN"/>
</dbReference>
<dbReference type="PANTHER" id="PTHR24247">
    <property type="entry name" value="5-HYDROXYTRYPTAMINE RECEPTOR"/>
    <property type="match status" value="1"/>
</dbReference>
<feature type="transmembrane region" description="Helical" evidence="10">
    <location>
        <begin position="84"/>
        <end position="108"/>
    </location>
</feature>
<evidence type="ECO:0000259" key="11">
    <source>
        <dbReference type="PROSITE" id="PS50262"/>
    </source>
</evidence>
<dbReference type="EMBL" id="CALNXI010000906">
    <property type="protein sequence ID" value="CAH3146146.1"/>
    <property type="molecule type" value="Genomic_DNA"/>
</dbReference>
<organism evidence="12 13">
    <name type="scientific">Porites evermanni</name>
    <dbReference type="NCBI Taxonomy" id="104178"/>
    <lineage>
        <taxon>Eukaryota</taxon>
        <taxon>Metazoa</taxon>
        <taxon>Cnidaria</taxon>
        <taxon>Anthozoa</taxon>
        <taxon>Hexacorallia</taxon>
        <taxon>Scleractinia</taxon>
        <taxon>Fungiina</taxon>
        <taxon>Poritidae</taxon>
        <taxon>Porites</taxon>
    </lineage>
</organism>
<protein>
    <recommendedName>
        <fullName evidence="11">G-protein coupled receptors family 1 profile domain-containing protein</fullName>
    </recommendedName>
</protein>
<dbReference type="InterPro" id="IPR000276">
    <property type="entry name" value="GPCR_Rhodpsn"/>
</dbReference>
<dbReference type="Gene3D" id="1.20.1070.10">
    <property type="entry name" value="Rhodopsin 7-helix transmembrane proteins"/>
    <property type="match status" value="1"/>
</dbReference>
<dbReference type="PROSITE" id="PS00237">
    <property type="entry name" value="G_PROTEIN_RECEP_F1_1"/>
    <property type="match status" value="1"/>
</dbReference>